<evidence type="ECO:0000256" key="5">
    <source>
        <dbReference type="ARBA" id="ARBA00022737"/>
    </source>
</evidence>
<evidence type="ECO:0000256" key="3">
    <source>
        <dbReference type="ARBA" id="ARBA00022448"/>
    </source>
</evidence>
<dbReference type="Gene3D" id="1.10.3520.10">
    <property type="entry name" value="Glycolipid transfer protein"/>
    <property type="match status" value="1"/>
</dbReference>
<keyword evidence="11" id="KW-1185">Reference proteome</keyword>
<feature type="domain" description="Glycolipid transfer protein" evidence="9">
    <location>
        <begin position="220"/>
        <end position="356"/>
    </location>
</feature>
<reference evidence="10" key="4">
    <citation type="submission" date="2025-08" db="UniProtKB">
        <authorList>
            <consortium name="Ensembl"/>
        </authorList>
    </citation>
    <scope>IDENTIFICATION</scope>
</reference>
<gene>
    <name evidence="10" type="primary">gltpa</name>
</gene>
<dbReference type="SUPFAM" id="SSF110004">
    <property type="entry name" value="Glycolipid transfer protein, GLTP"/>
    <property type="match status" value="1"/>
</dbReference>
<evidence type="ECO:0000256" key="4">
    <source>
        <dbReference type="ARBA" id="ARBA00022490"/>
    </source>
</evidence>
<dbReference type="Proteomes" id="UP000314986">
    <property type="component" value="Unassembled WGS sequence"/>
</dbReference>
<proteinExistence type="inferred from homology"/>
<dbReference type="GO" id="GO:0016020">
    <property type="term" value="C:membrane"/>
    <property type="evidence" value="ECO:0007669"/>
    <property type="project" value="TreeGrafter"/>
</dbReference>
<evidence type="ECO:0000256" key="1">
    <source>
        <dbReference type="ARBA" id="ARBA00004496"/>
    </source>
</evidence>
<feature type="compositionally biased region" description="Basic and acidic residues" evidence="8">
    <location>
        <begin position="64"/>
        <end position="195"/>
    </location>
</feature>
<comment type="subcellular location">
    <subcellularLocation>
        <location evidence="1">Cytoplasm</location>
    </subcellularLocation>
</comment>
<comment type="similarity">
    <text evidence="2">Belongs to the GLTP family.</text>
</comment>
<reference evidence="11" key="2">
    <citation type="journal article" date="2007" name="PLoS Biol.">
        <title>Survey sequencing and comparative analysis of the elephant shark (Callorhinchus milii) genome.</title>
        <authorList>
            <person name="Venkatesh B."/>
            <person name="Kirkness E.F."/>
            <person name="Loh Y.H."/>
            <person name="Halpern A.L."/>
            <person name="Lee A.P."/>
            <person name="Johnson J."/>
            <person name="Dandona N."/>
            <person name="Viswanathan L.D."/>
            <person name="Tay A."/>
            <person name="Venter J.C."/>
            <person name="Strausberg R.L."/>
            <person name="Brenner S."/>
        </authorList>
    </citation>
    <scope>NUCLEOTIDE SEQUENCE [LARGE SCALE GENOMIC DNA]</scope>
</reference>
<organism evidence="10 11">
    <name type="scientific">Callorhinchus milii</name>
    <name type="common">Ghost shark</name>
    <dbReference type="NCBI Taxonomy" id="7868"/>
    <lineage>
        <taxon>Eukaryota</taxon>
        <taxon>Metazoa</taxon>
        <taxon>Chordata</taxon>
        <taxon>Craniata</taxon>
        <taxon>Vertebrata</taxon>
        <taxon>Chondrichthyes</taxon>
        <taxon>Holocephali</taxon>
        <taxon>Chimaeriformes</taxon>
        <taxon>Callorhinchidae</taxon>
        <taxon>Callorhinchus</taxon>
    </lineage>
</organism>
<evidence type="ECO:0000313" key="11">
    <source>
        <dbReference type="Proteomes" id="UP000314986"/>
    </source>
</evidence>
<dbReference type="InterPro" id="IPR036497">
    <property type="entry name" value="GLTP_sf"/>
</dbReference>
<evidence type="ECO:0000256" key="6">
    <source>
        <dbReference type="ARBA" id="ARBA00023055"/>
    </source>
</evidence>
<evidence type="ECO:0000256" key="7">
    <source>
        <dbReference type="ARBA" id="ARBA00037246"/>
    </source>
</evidence>
<feature type="region of interest" description="Disordered" evidence="8">
    <location>
        <begin position="46"/>
        <end position="195"/>
    </location>
</feature>
<name>A0A4W3JXH0_CALMI</name>
<dbReference type="Pfam" id="PF08718">
    <property type="entry name" value="GLTP"/>
    <property type="match status" value="1"/>
</dbReference>
<comment type="function">
    <text evidence="7">Accelerates the intermembrane transfer of various glycolipids. Catalyzes the transfer of various glycosphingolipids between membranes but does not catalyze the transfer of phospholipids. May be involved in the intracellular translocation of glucosylceramides.</text>
</comment>
<keyword evidence="3" id="KW-0813">Transport</keyword>
<evidence type="ECO:0000256" key="2">
    <source>
        <dbReference type="ARBA" id="ARBA00007148"/>
    </source>
</evidence>
<dbReference type="AlphaFoldDB" id="A0A4W3JXH0"/>
<dbReference type="GeneTree" id="ENSGT00940000155182"/>
<dbReference type="PANTHER" id="PTHR10219:SF97">
    <property type="entry name" value="GLYCOLIPID TRANSFER PROTEIN"/>
    <property type="match status" value="1"/>
</dbReference>
<dbReference type="InParanoid" id="A0A4W3JXH0"/>
<dbReference type="GO" id="GO:0005829">
    <property type="term" value="C:cytosol"/>
    <property type="evidence" value="ECO:0007669"/>
    <property type="project" value="TreeGrafter"/>
</dbReference>
<dbReference type="PANTHER" id="PTHR10219">
    <property type="entry name" value="GLYCOLIPID TRANSFER PROTEIN-RELATED"/>
    <property type="match status" value="1"/>
</dbReference>
<evidence type="ECO:0000259" key="9">
    <source>
        <dbReference type="Pfam" id="PF08718"/>
    </source>
</evidence>
<reference evidence="11" key="1">
    <citation type="journal article" date="2006" name="Science">
        <title>Ancient noncoding elements conserved in the human genome.</title>
        <authorList>
            <person name="Venkatesh B."/>
            <person name="Kirkness E.F."/>
            <person name="Loh Y.H."/>
            <person name="Halpern A.L."/>
            <person name="Lee A.P."/>
            <person name="Johnson J."/>
            <person name="Dandona N."/>
            <person name="Viswanathan L.D."/>
            <person name="Tay A."/>
            <person name="Venter J.C."/>
            <person name="Strausberg R.L."/>
            <person name="Brenner S."/>
        </authorList>
    </citation>
    <scope>NUCLEOTIDE SEQUENCE [LARGE SCALE GENOMIC DNA]</scope>
</reference>
<keyword evidence="5" id="KW-0677">Repeat</keyword>
<reference evidence="11" key="3">
    <citation type="journal article" date="2014" name="Nature">
        <title>Elephant shark genome provides unique insights into gnathostome evolution.</title>
        <authorList>
            <consortium name="International Elephant Shark Genome Sequencing Consortium"/>
            <person name="Venkatesh B."/>
            <person name="Lee A.P."/>
            <person name="Ravi V."/>
            <person name="Maurya A.K."/>
            <person name="Lian M.M."/>
            <person name="Swann J.B."/>
            <person name="Ohta Y."/>
            <person name="Flajnik M.F."/>
            <person name="Sutoh Y."/>
            <person name="Kasahara M."/>
            <person name="Hoon S."/>
            <person name="Gangu V."/>
            <person name="Roy S.W."/>
            <person name="Irimia M."/>
            <person name="Korzh V."/>
            <person name="Kondrychyn I."/>
            <person name="Lim Z.W."/>
            <person name="Tay B.H."/>
            <person name="Tohari S."/>
            <person name="Kong K.W."/>
            <person name="Ho S."/>
            <person name="Lorente-Galdos B."/>
            <person name="Quilez J."/>
            <person name="Marques-Bonet T."/>
            <person name="Raney B.J."/>
            <person name="Ingham P.W."/>
            <person name="Tay A."/>
            <person name="Hillier L.W."/>
            <person name="Minx P."/>
            <person name="Boehm T."/>
            <person name="Wilson R.K."/>
            <person name="Brenner S."/>
            <person name="Warren W.C."/>
        </authorList>
    </citation>
    <scope>NUCLEOTIDE SEQUENCE [LARGE SCALE GENOMIC DNA]</scope>
</reference>
<dbReference type="STRING" id="7868.ENSCMIP00000036505"/>
<keyword evidence="4" id="KW-0963">Cytoplasm</keyword>
<dbReference type="InterPro" id="IPR014830">
    <property type="entry name" value="Glycolipid_transfer_prot_dom"/>
</dbReference>
<protein>
    <submittedName>
        <fullName evidence="10">Glycolipid transfer protein a</fullName>
    </submittedName>
</protein>
<evidence type="ECO:0000256" key="8">
    <source>
        <dbReference type="SAM" id="MobiDB-lite"/>
    </source>
</evidence>
<keyword evidence="6" id="KW-0445">Lipid transport</keyword>
<sequence length="398" mass="46012">RVTRGGVPIGSRDEGGRALRLEPPLIGRGRVGCCKVVAALRFRVPPPPPELVTAVGGEQSTGGERQRHTETLTHRDRDTERQGHRETETHRDTHTQRDRDTHTERQRHTHTETGTQRERDTHTHRVRDTHTQRDRDTHTHRDRDTHTERQGHRERDTHTHTHRESETLTHRETERDTHTHTDTHTETLTQRDRDTHPYRASAMAMLMEHQFKQLPADRQIDTKSFLDSVSHLPPFFDCLGSTVFSPIKSDVNGNISKIKAVYESNPVKYKTLQLILEGEKEQHSTEWPMVGATLALMWLKRGLKFIQVLLQSIADGERDEANPNLIRVNAKKAYELALKKYHGFLVKNLFQVGICSSCLPFQIAFLGGNNLPKSLEFLYKLITIRHHIKCQDYYYIQS</sequence>
<dbReference type="GO" id="GO:1902388">
    <property type="term" value="F:ceramide 1-phosphate transfer activity"/>
    <property type="evidence" value="ECO:0007669"/>
    <property type="project" value="TreeGrafter"/>
</dbReference>
<dbReference type="Ensembl" id="ENSCMIT00000037045.1">
    <property type="protein sequence ID" value="ENSCMIP00000036505.1"/>
    <property type="gene ID" value="ENSCMIG00000015423.1"/>
</dbReference>
<dbReference type="GO" id="GO:1902387">
    <property type="term" value="F:ceramide 1-phosphate binding"/>
    <property type="evidence" value="ECO:0007669"/>
    <property type="project" value="TreeGrafter"/>
</dbReference>
<reference evidence="10" key="5">
    <citation type="submission" date="2025-09" db="UniProtKB">
        <authorList>
            <consortium name="Ensembl"/>
        </authorList>
    </citation>
    <scope>IDENTIFICATION</scope>
</reference>
<evidence type="ECO:0000313" key="10">
    <source>
        <dbReference type="Ensembl" id="ENSCMIP00000036505.1"/>
    </source>
</evidence>
<accession>A0A4W3JXH0</accession>